<dbReference type="GO" id="GO:0005634">
    <property type="term" value="C:nucleus"/>
    <property type="evidence" value="ECO:0007669"/>
    <property type="project" value="UniProtKB-SubCell"/>
</dbReference>
<feature type="binding site" evidence="12">
    <location>
        <begin position="144"/>
        <end position="147"/>
    </location>
    <ligand>
        <name>ITP</name>
        <dbReference type="ChEBI" id="CHEBI:61402"/>
    </ligand>
</feature>
<comment type="similarity">
    <text evidence="1 12">Belongs to the HAM1 NTPase family.</text>
</comment>
<proteinExistence type="inferred from homology"/>
<evidence type="ECO:0000256" key="9">
    <source>
        <dbReference type="ARBA" id="ARBA00093218"/>
    </source>
</evidence>
<keyword evidence="14" id="KW-1185">Reference proteome</keyword>
<comment type="subcellular location">
    <subcellularLocation>
        <location evidence="12">Cytoplasm</location>
    </subcellularLocation>
    <subcellularLocation>
        <location evidence="12">Nucleus</location>
    </subcellularLocation>
</comment>
<feature type="binding site" evidence="12">
    <location>
        <position position="68"/>
    </location>
    <ligand>
        <name>Mg(2+)</name>
        <dbReference type="ChEBI" id="CHEBI:18420"/>
    </ligand>
</feature>
<evidence type="ECO:0000256" key="11">
    <source>
        <dbReference type="ARBA" id="ARBA00093271"/>
    </source>
</evidence>
<dbReference type="EMBL" id="JAKELL010000100">
    <property type="protein sequence ID" value="KAH8982437.1"/>
    <property type="molecule type" value="Genomic_DNA"/>
</dbReference>
<feature type="binding site" evidence="12">
    <location>
        <position position="52"/>
    </location>
    <ligand>
        <name>ITP</name>
        <dbReference type="ChEBI" id="CHEBI:61402"/>
    </ligand>
</feature>
<evidence type="ECO:0000256" key="8">
    <source>
        <dbReference type="ARBA" id="ARBA00054940"/>
    </source>
</evidence>
<comment type="catalytic activity">
    <reaction evidence="12">
        <text>XTP + H2O = XMP + diphosphate + H(+)</text>
        <dbReference type="Rhea" id="RHEA:28610"/>
        <dbReference type="ChEBI" id="CHEBI:15377"/>
        <dbReference type="ChEBI" id="CHEBI:15378"/>
        <dbReference type="ChEBI" id="CHEBI:33019"/>
        <dbReference type="ChEBI" id="CHEBI:57464"/>
        <dbReference type="ChEBI" id="CHEBI:61314"/>
        <dbReference type="EC" id="3.6.1.66"/>
    </reaction>
</comment>
<keyword evidence="4 12" id="KW-0547">Nucleotide-binding</keyword>
<feature type="binding site" evidence="12">
    <location>
        <position position="159"/>
    </location>
    <ligand>
        <name>ITP</name>
        <dbReference type="ChEBI" id="CHEBI:61402"/>
    </ligand>
</feature>
<keyword evidence="12" id="KW-0464">Manganese</keyword>
<comment type="function">
    <text evidence="8">Pyrophosphatase that hydrolyzes the non-canonical purine nucleotides inosine triphosphate (ITP), deoxyinosine triphosphate (dITP) as well as 2'-deoxy-N-6-hydroxylaminopurine triphosphate (dHAPTP) and xanthosine 5'-triphosphate (XTP) to their respective monophosphate derivatives. The enzyme does not distinguish between the deoxy- and ribose forms. Probably excludes non-canonical purines from RNA and DNA precursor pools, thus preventing their incorporation into RNA and DNA and avoiding chromosomal lesions.</text>
</comment>
<dbReference type="HAMAP" id="MF_03148">
    <property type="entry name" value="HAM1_NTPase"/>
    <property type="match status" value="1"/>
</dbReference>
<comment type="function">
    <text evidence="12">Pyrophosphatase that hydrolyzes non-canonical purine nucleotides such as inosine triphosphate (ITP), deoxyinosine triphosphate (dITP) or xanthosine 5'-triphosphate (XTP) to their respective monophosphate derivatives. The enzyme does not distinguish between the deoxy- and ribose forms. Probably excludes non-canonical purines from RNA and DNA precursor pools, thus preventing their incorporation into RNA and DNA and avoiding chromosomal lesions.</text>
</comment>
<accession>A0AAD4Q9F2</accession>
<dbReference type="InterPro" id="IPR027502">
    <property type="entry name" value="ITPase"/>
</dbReference>
<evidence type="ECO:0000256" key="1">
    <source>
        <dbReference type="ARBA" id="ARBA00008023"/>
    </source>
</evidence>
<dbReference type="Proteomes" id="UP001201163">
    <property type="component" value="Unassembled WGS sequence"/>
</dbReference>
<dbReference type="PANTHER" id="PTHR11067:SF9">
    <property type="entry name" value="INOSINE TRIPHOSPHATE PYROPHOSPHATASE"/>
    <property type="match status" value="1"/>
</dbReference>
<dbReference type="SUPFAM" id="SSF52972">
    <property type="entry name" value="ITPase-like"/>
    <property type="match status" value="1"/>
</dbReference>
<evidence type="ECO:0000256" key="12">
    <source>
        <dbReference type="HAMAP-Rule" id="MF_03148"/>
    </source>
</evidence>
<comment type="subunit">
    <text evidence="12">Homodimer.</text>
</comment>
<dbReference type="GO" id="GO:0036220">
    <property type="term" value="F:ITP diphosphatase activity"/>
    <property type="evidence" value="ECO:0007669"/>
    <property type="project" value="UniProtKB-UniRule"/>
</dbReference>
<comment type="catalytic activity">
    <reaction evidence="9">
        <text>ITP + H2O = IMP + diphosphate + H(+)</text>
        <dbReference type="Rhea" id="RHEA:29399"/>
        <dbReference type="ChEBI" id="CHEBI:15377"/>
        <dbReference type="ChEBI" id="CHEBI:15378"/>
        <dbReference type="ChEBI" id="CHEBI:33019"/>
        <dbReference type="ChEBI" id="CHEBI:58053"/>
        <dbReference type="ChEBI" id="CHEBI:61402"/>
        <dbReference type="EC" id="3.6.1.66"/>
    </reaction>
    <physiologicalReaction direction="left-to-right" evidence="9">
        <dbReference type="Rhea" id="RHEA:29400"/>
    </physiologicalReaction>
</comment>
<dbReference type="CDD" id="cd00985">
    <property type="entry name" value="Maf_Ham1"/>
    <property type="match status" value="1"/>
</dbReference>
<protein>
    <recommendedName>
        <fullName evidence="12">Inosine triphosphate pyrophosphatase</fullName>
        <shortName evidence="12">ITPase</shortName>
        <shortName evidence="12">Inosine triphosphatase</shortName>
        <ecNumber evidence="12">3.6.1.66</ecNumber>
    </recommendedName>
    <alternativeName>
        <fullName evidence="12">Non-canonical purine NTP pyrophosphatase</fullName>
    </alternativeName>
    <alternativeName>
        <fullName evidence="12">Non-standard purine NTP pyrophosphatase</fullName>
    </alternativeName>
    <alternativeName>
        <fullName evidence="12">Nucleoside-triphosphate diphosphatase</fullName>
    </alternativeName>
    <alternativeName>
        <fullName evidence="12">Nucleoside-triphosphate pyrophosphatase</fullName>
        <shortName evidence="12">NTPase</shortName>
    </alternativeName>
    <alternativeName>
        <fullName evidence="12">XTP/dITP diphosphatase</fullName>
    </alternativeName>
</protein>
<sequence>MPSERLVFVTGNAGKLNEVREILAQGEAIDIESRDLDLPEIQGTTQEIALEKCRRAAEVIGGPVITEDTALCFEAMNGLPGPYIKFFLRELGHEGLNHMLDGFPTRAAWALCTFAYSAGPGTEPVLFEGRTDGRIVPARGPPKFGWDPVFEAEDTGLTKMRFSHRGRALQKLRAYLQAQGEGGRGA</sequence>
<dbReference type="EC" id="3.6.1.66" evidence="12"/>
<evidence type="ECO:0000256" key="2">
    <source>
        <dbReference type="ARBA" id="ARBA00022490"/>
    </source>
</evidence>
<comment type="caution">
    <text evidence="13">The sequence shown here is derived from an EMBL/GenBank/DDBJ whole genome shotgun (WGS) entry which is preliminary data.</text>
</comment>
<dbReference type="PANTHER" id="PTHR11067">
    <property type="entry name" value="INOSINE TRIPHOSPHATE PYROPHOSPHATASE/HAM1 PROTEIN"/>
    <property type="match status" value="1"/>
</dbReference>
<gene>
    <name evidence="13" type="ORF">EDB92DRAFT_2055542</name>
</gene>
<dbReference type="Gene3D" id="3.90.950.10">
    <property type="match status" value="1"/>
</dbReference>
<evidence type="ECO:0000256" key="5">
    <source>
        <dbReference type="ARBA" id="ARBA00022801"/>
    </source>
</evidence>
<dbReference type="GO" id="GO:0036222">
    <property type="term" value="F:XTP diphosphatase activity"/>
    <property type="evidence" value="ECO:0007669"/>
    <property type="project" value="UniProtKB-UniRule"/>
</dbReference>
<dbReference type="InterPro" id="IPR029001">
    <property type="entry name" value="ITPase-like_fam"/>
</dbReference>
<evidence type="ECO:0000313" key="13">
    <source>
        <dbReference type="EMBL" id="KAH8982437.1"/>
    </source>
</evidence>
<evidence type="ECO:0000256" key="3">
    <source>
        <dbReference type="ARBA" id="ARBA00022723"/>
    </source>
</evidence>
<keyword evidence="3 12" id="KW-0479">Metal-binding</keyword>
<evidence type="ECO:0000313" key="14">
    <source>
        <dbReference type="Proteomes" id="UP001201163"/>
    </source>
</evidence>
<evidence type="ECO:0000256" key="4">
    <source>
        <dbReference type="ARBA" id="ARBA00022741"/>
    </source>
</evidence>
<dbReference type="GO" id="GO:0046872">
    <property type="term" value="F:metal ion binding"/>
    <property type="evidence" value="ECO:0007669"/>
    <property type="project" value="UniProtKB-KW"/>
</dbReference>
<keyword evidence="2 12" id="KW-0963">Cytoplasm</keyword>
<dbReference type="GO" id="GO:0009117">
    <property type="term" value="P:nucleotide metabolic process"/>
    <property type="evidence" value="ECO:0007669"/>
    <property type="project" value="UniProtKB-KW"/>
</dbReference>
<dbReference type="GO" id="GO:0005737">
    <property type="term" value="C:cytoplasm"/>
    <property type="evidence" value="ECO:0007669"/>
    <property type="project" value="UniProtKB-SubCell"/>
</dbReference>
<keyword evidence="7 12" id="KW-0546">Nucleotide metabolism</keyword>
<reference evidence="13" key="1">
    <citation type="submission" date="2022-01" db="EMBL/GenBank/DDBJ databases">
        <title>Comparative genomics reveals a dynamic genome evolution in the ectomycorrhizal milk-cap (Lactarius) mushrooms.</title>
        <authorList>
            <consortium name="DOE Joint Genome Institute"/>
            <person name="Lebreton A."/>
            <person name="Tang N."/>
            <person name="Kuo A."/>
            <person name="LaButti K."/>
            <person name="Drula E."/>
            <person name="Barry K."/>
            <person name="Clum A."/>
            <person name="Lipzen A."/>
            <person name="Mousain D."/>
            <person name="Ng V."/>
            <person name="Wang R."/>
            <person name="Wang X."/>
            <person name="Dai Y."/>
            <person name="Henrissat B."/>
            <person name="Grigoriev I.V."/>
            <person name="Guerin-Laguette A."/>
            <person name="Yu F."/>
            <person name="Martin F.M."/>
        </authorList>
    </citation>
    <scope>NUCLEOTIDE SEQUENCE</scope>
    <source>
        <strain evidence="13">QP</strain>
    </source>
</reference>
<feature type="binding site" evidence="12">
    <location>
        <position position="40"/>
    </location>
    <ligand>
        <name>Mg(2+)</name>
        <dbReference type="ChEBI" id="CHEBI:18420"/>
    </ligand>
</feature>
<keyword evidence="12" id="KW-0539">Nucleus</keyword>
<evidence type="ECO:0000256" key="10">
    <source>
        <dbReference type="ARBA" id="ARBA00093255"/>
    </source>
</evidence>
<evidence type="ECO:0000256" key="6">
    <source>
        <dbReference type="ARBA" id="ARBA00022842"/>
    </source>
</evidence>
<dbReference type="GO" id="GO:0035870">
    <property type="term" value="F:dITP diphosphatase activity"/>
    <property type="evidence" value="ECO:0007669"/>
    <property type="project" value="UniProtKB-UniRule"/>
</dbReference>
<dbReference type="AlphaFoldDB" id="A0AAD4Q9F2"/>
<organism evidence="13 14">
    <name type="scientific">Lactarius akahatsu</name>
    <dbReference type="NCBI Taxonomy" id="416441"/>
    <lineage>
        <taxon>Eukaryota</taxon>
        <taxon>Fungi</taxon>
        <taxon>Dikarya</taxon>
        <taxon>Basidiomycota</taxon>
        <taxon>Agaricomycotina</taxon>
        <taxon>Agaricomycetes</taxon>
        <taxon>Russulales</taxon>
        <taxon>Russulaceae</taxon>
        <taxon>Lactarius</taxon>
    </lineage>
</organism>
<comment type="catalytic activity">
    <reaction evidence="11">
        <text>N(6)-hydroxy-dATP + H2O = N(6)-hydroxy-dAMP + diphosphate + H(+)</text>
        <dbReference type="Rhea" id="RHEA:83971"/>
        <dbReference type="ChEBI" id="CHEBI:15377"/>
        <dbReference type="ChEBI" id="CHEBI:15378"/>
        <dbReference type="ChEBI" id="CHEBI:33019"/>
        <dbReference type="ChEBI" id="CHEBI:233529"/>
        <dbReference type="ChEBI" id="CHEBI:233530"/>
    </reaction>
    <physiologicalReaction direction="left-to-right" evidence="11">
        <dbReference type="Rhea" id="RHEA:83972"/>
    </physiologicalReaction>
</comment>
<evidence type="ECO:0000256" key="7">
    <source>
        <dbReference type="ARBA" id="ARBA00023080"/>
    </source>
</evidence>
<dbReference type="GO" id="GO:0000166">
    <property type="term" value="F:nucleotide binding"/>
    <property type="evidence" value="ECO:0007669"/>
    <property type="project" value="UniProtKB-KW"/>
</dbReference>
<dbReference type="InterPro" id="IPR002637">
    <property type="entry name" value="RdgB/HAM1"/>
</dbReference>
<comment type="cofactor">
    <cofactor evidence="12">
        <name>Mg(2+)</name>
        <dbReference type="ChEBI" id="CHEBI:18420"/>
    </cofactor>
    <cofactor evidence="12">
        <name>Mn(2+)</name>
        <dbReference type="ChEBI" id="CHEBI:29035"/>
    </cofactor>
    <text evidence="12">Binds 1 divalent metal cation per subunit; can use either Mg(2+) or Mn(2+).</text>
</comment>
<dbReference type="GO" id="GO:0009204">
    <property type="term" value="P:deoxyribonucleoside triphosphate catabolic process"/>
    <property type="evidence" value="ECO:0007669"/>
    <property type="project" value="UniProtKB-UniRule"/>
</dbReference>
<dbReference type="Pfam" id="PF01725">
    <property type="entry name" value="Ham1p_like"/>
    <property type="match status" value="1"/>
</dbReference>
<feature type="binding site" evidence="12">
    <location>
        <begin position="10"/>
        <end position="15"/>
    </location>
    <ligand>
        <name>ITP</name>
        <dbReference type="ChEBI" id="CHEBI:61402"/>
    </ligand>
</feature>
<feature type="binding site" evidence="12">
    <location>
        <begin position="68"/>
        <end position="69"/>
    </location>
    <ligand>
        <name>ITP</name>
        <dbReference type="ChEBI" id="CHEBI:61402"/>
    </ligand>
</feature>
<comment type="catalytic activity">
    <reaction evidence="10">
        <text>dITP + H2O = dIMP + diphosphate + H(+)</text>
        <dbReference type="Rhea" id="RHEA:28342"/>
        <dbReference type="ChEBI" id="CHEBI:15377"/>
        <dbReference type="ChEBI" id="CHEBI:15378"/>
        <dbReference type="ChEBI" id="CHEBI:33019"/>
        <dbReference type="ChEBI" id="CHEBI:61194"/>
        <dbReference type="ChEBI" id="CHEBI:61382"/>
        <dbReference type="EC" id="3.6.1.66"/>
    </reaction>
    <physiologicalReaction direction="left-to-right" evidence="10">
        <dbReference type="Rhea" id="RHEA:28343"/>
    </physiologicalReaction>
</comment>
<keyword evidence="5 12" id="KW-0378">Hydrolase</keyword>
<dbReference type="FunFam" id="3.90.950.10:FF:000003">
    <property type="entry name" value="Inosine triphosphate pyrophosphatase"/>
    <property type="match status" value="1"/>
</dbReference>
<keyword evidence="6 12" id="KW-0460">Magnesium</keyword>
<feature type="binding site" evidence="12">
    <location>
        <begin position="164"/>
        <end position="165"/>
    </location>
    <ligand>
        <name>ITP</name>
        <dbReference type="ChEBI" id="CHEBI:61402"/>
    </ligand>
</feature>
<name>A0AAD4Q9F2_9AGAM</name>